<name>A0ABN7SV04_OIKDI</name>
<sequence>MNQKSIEERLALEENEKRNKVRKKLKIKKNNEENEGRKMPLFAAGAGSSPPDSSSEQKHATYVGQIDPSTMLSIMRVKSDNQQNQKPFFPEPVHVDDEENQAKQKSDKKKKSKKSKKKSKTDEKSEKTRLRPGEIETKKGVYYLDQAPVGSLFCLDKKGDTENRIFQRIYNGELPVYKRINRDIVGLEKYLFEDKKKSKKKKKNEVGRYFDKKNRKLIKAAPAATARSMKNKNRAMEDVDSQKPKLTMYSTELIEDFHEDNEIEILQLRTRDFNRKLQEFPEDVSLWLEFVEFQDELFEDQIEKAQNGKNISRKVLNEKKIAILDRALDVNQKSVVEPKIRVALLHFGKKIWPQEELQKRWEGLVFSNPHLPELWRAFLDSQFNTPLKAKMKYYQKQFETLGAISEGSYATTPPENLEDEMIINLNHLTAQLSHLGQTEKATAIYQAMIELNYFCPPALRMRNRENKLKAAEHYWESNLPRCGEGSHVSWAEYFITAGAKRFTEENTDELDENELKMINQDEAAGLSWARVEVYRDRRHWLPLRSLEDDDDLDDHERRIKFSDIRNALFCLPDDQLCIRLLFSFLRYLGAPTLSDSVPGDIVSDEFFQRQIVSHGQLFYSSTTSTAAPKNIADALNSLTSCRFYQPLPPACGQTYDVDRRLGTCPKMNHQFVARLLQQILEKAEVSGALHDPDAKLSFATNGIYYFRSRLFFLKQGGVQISRAHKDYKEGKKFAKAVLKRPELRGNVIPWCEFGRLEAEAAGATAAVNEIFTNCLALGHSLRAKADDFKVFACMFYVLKEMAMVILFGSDMAEYPALARAFISAVGTFLANEEAPSLGATFEPVKVLRIRNELIDLLGKHATAYRDDIYAYYGWSWGESAFFDVAVVVSAFELAVGDVTSSLAALENVIETMKTTLGPLVEHYDPTVVDEPRIRRRRKDLHSIHLYRIQLFAKFATREQSLTKNLLQFRQFVSSGLSDFPSSVELLYVWYHVESMKLGIHRPSDNLSSTGSVLPRQIFSILYDLSRESRISNLHASADTDADSSNTARVMTTGLHHRIRKKFSAAVEKYPQCALLWRMYLAFEKKMDNEAEYENVFYRAIDHLPHVKCLYIDAIIYMPYRIDEYLRTMSDRDVRLRVPIEEIRMLLNIPVDETQNAEAAQAESAQENIKQMRIDDDEDPDVEEIPIIIKEERGRRSNSRELSPDRMDDVASSGEEEEDEYDSVPAYEAPHKRADDDDRKRRSSRKRKKGVQYPDPEFDRRWEKKRRDAEDAKQREIEERRRRRDEERRERYRSHDDYSDYDDDHRDYRSRSRSRSRERDYRRSISPARHQRDRRSPSYEKSSRDRRRDSRDRHRDYDSYDRHRSRSLEELLLGSNNIKELPKQFFKLVNLKKLNLSDNDLSNLGPELSQLSKLVELDLSRNDLGRIPENIKMLALLESVDFSANPMTRIPDTMVNLASLKHMKINAISLERFPENFGDLKTLETLEARENMVMTLPESICDLPNLQYLDLGENEITKLPDKFGKLSKLLELWIDDNDLTSLPDSIGGLVNLTLADFTKNKLEKIPDSISNCVNISVLTLKENYLSYLPNSIGALKKLSELTVDNNKLCELTDSIGQCVALTELILTENLIQELPESLANLSNLGVLNVGRNRITHLPERIGKCKALRMLFLRENHLERIPDTIGDLKNLQTLDVAGNRLDYLPDSLLQLDIKAVWLSANQAQPLVAFQEDTITENGVQKKVLTCFLLPQHKFNNEDYVPKPLTQKIPTHESLSQPPEPRIQFEAEEEESNTDENTTGFNRVRDFTPLPKDRDRMKQEALSYAQKKQQEEDEKERAAQQKKEEEEAAEEETDELDPLIVHNESESLDDSREHAQLQQNGVRFDQSIQEEAPMEHRLKRTNTPHYKREARLTNMDPPGNLIIDNKPNLNLSATPKVLEIVLDGAGSYGLSIAGGLGSPPYIEGDNGVFISRVAVDGRAEAGGIEVGDKIAKVNGVNVLDKTHEDVVDILRQCREVDAAPEFVLYRYPLNQGFQPLVNESDSEEDADEKAFINGTAGINAQLDFSVLSSDSVDEKPLPIPDLVQTPVYSSEPAEDGDSSMPPPPLSPPEEKQTEPQETPEALPIIQPVSPSSVTLELESTTIDPSIPEPLSFPDQTIVNNDPLPSPPLTSESLPEPVASPTKPSPKLPSQITLATPPASTAQQPPIDFQSPKPFKSPERQPDGAQMSFKEKMKMFKSGPAPNSRPQMRTKISLVNNQDLSSIRADENRKLISQSAAQLRQEKFFDLNDSEDLYRQTADLDNGAGGDQPPKIKRAVTTSKMENPLLRGLQFYIHSARLYLFKFLKNLLGLIFSKPSKTALGGSSSTGGSHIPRGTDLTDLEREASLSLGQSVSPREWERDVERSRKLRMERMKEMDDDAKKAQKVLRRERSLKGENYNLPTTR</sequence>
<feature type="compositionally biased region" description="Acidic residues" evidence="5">
    <location>
        <begin position="1174"/>
        <end position="1183"/>
    </location>
</feature>
<reference evidence="7 8" key="1">
    <citation type="submission" date="2021-04" db="EMBL/GenBank/DDBJ databases">
        <authorList>
            <person name="Bliznina A."/>
        </authorList>
    </citation>
    <scope>NUCLEOTIDE SEQUENCE [LARGE SCALE GENOMIC DNA]</scope>
</reference>
<dbReference type="Gene3D" id="2.30.42.10">
    <property type="match status" value="1"/>
</dbReference>
<dbReference type="InterPro" id="IPR001611">
    <property type="entry name" value="Leu-rich_rpt"/>
</dbReference>
<dbReference type="SMART" id="SM00364">
    <property type="entry name" value="LRR_BAC"/>
    <property type="match status" value="11"/>
</dbReference>
<keyword evidence="2" id="KW-0677">Repeat</keyword>
<feature type="compositionally biased region" description="Basic and acidic residues" evidence="5">
    <location>
        <begin position="1800"/>
        <end position="1816"/>
    </location>
</feature>
<dbReference type="InterPro" id="IPR003107">
    <property type="entry name" value="HAT"/>
</dbReference>
<feature type="compositionally biased region" description="Polar residues" evidence="5">
    <location>
        <begin position="2125"/>
        <end position="2140"/>
    </location>
</feature>
<feature type="compositionally biased region" description="Basic and acidic residues" evidence="5">
    <location>
        <begin position="1188"/>
        <end position="1208"/>
    </location>
</feature>
<feature type="compositionally biased region" description="Low complexity" evidence="5">
    <location>
        <begin position="1156"/>
        <end position="1167"/>
    </location>
</feature>
<feature type="compositionally biased region" description="Low complexity" evidence="5">
    <location>
        <begin position="2191"/>
        <end position="2202"/>
    </location>
</feature>
<evidence type="ECO:0000256" key="3">
    <source>
        <dbReference type="ARBA" id="ARBA00030801"/>
    </source>
</evidence>
<feature type="compositionally biased region" description="Basic and acidic residues" evidence="5">
    <location>
        <begin position="1256"/>
        <end position="1322"/>
    </location>
</feature>
<dbReference type="SMART" id="SM00369">
    <property type="entry name" value="LRR_TYP"/>
    <property type="match status" value="12"/>
</dbReference>
<feature type="compositionally biased region" description="Basic and acidic residues" evidence="5">
    <location>
        <begin position="1333"/>
        <end position="1359"/>
    </location>
</feature>
<feature type="compositionally biased region" description="Basic and acidic residues" evidence="5">
    <location>
        <begin position="1228"/>
        <end position="1239"/>
    </location>
</feature>
<feature type="compositionally biased region" description="Basic and acidic residues" evidence="5">
    <location>
        <begin position="29"/>
        <end position="38"/>
    </location>
</feature>
<feature type="compositionally biased region" description="Basic and acidic residues" evidence="5">
    <location>
        <begin position="1832"/>
        <end position="1842"/>
    </location>
</feature>
<feature type="compositionally biased region" description="Basic and acidic residues" evidence="5">
    <location>
        <begin position="1"/>
        <end position="18"/>
    </location>
</feature>
<feature type="region of interest" description="Disordered" evidence="5">
    <location>
        <begin position="1784"/>
        <end position="1857"/>
    </location>
</feature>
<evidence type="ECO:0000256" key="4">
    <source>
        <dbReference type="ARBA" id="ARBA00033240"/>
    </source>
</evidence>
<gene>
    <name evidence="7" type="ORF">OKIOD_LOCUS10759</name>
</gene>
<evidence type="ECO:0000259" key="6">
    <source>
        <dbReference type="PROSITE" id="PS50106"/>
    </source>
</evidence>
<accession>A0ABN7SV04</accession>
<feature type="compositionally biased region" description="Basic and acidic residues" evidence="5">
    <location>
        <begin position="2407"/>
        <end position="2429"/>
    </location>
</feature>
<feature type="region of interest" description="Disordered" evidence="5">
    <location>
        <begin position="2407"/>
        <end position="2439"/>
    </location>
</feature>
<dbReference type="InterPro" id="IPR001478">
    <property type="entry name" value="PDZ"/>
</dbReference>
<evidence type="ECO:0000313" key="8">
    <source>
        <dbReference type="Proteomes" id="UP001158576"/>
    </source>
</evidence>
<evidence type="ECO:0000256" key="1">
    <source>
        <dbReference type="ARBA" id="ARBA00022614"/>
    </source>
</evidence>
<dbReference type="InterPro" id="IPR003591">
    <property type="entry name" value="Leu-rich_rpt_typical-subtyp"/>
</dbReference>
<dbReference type="PROSITE" id="PS50106">
    <property type="entry name" value="PDZ"/>
    <property type="match status" value="1"/>
</dbReference>
<dbReference type="InterPro" id="IPR036034">
    <property type="entry name" value="PDZ_sf"/>
</dbReference>
<dbReference type="PANTHER" id="PTHR23119:SF44">
    <property type="entry name" value="PROTEIN LAP4"/>
    <property type="match status" value="1"/>
</dbReference>
<feature type="compositionally biased region" description="Basic and acidic residues" evidence="5">
    <location>
        <begin position="120"/>
        <end position="132"/>
    </location>
</feature>
<feature type="region of interest" description="Disordered" evidence="5">
    <location>
        <begin position="1156"/>
        <end position="1359"/>
    </location>
</feature>
<evidence type="ECO:0000256" key="5">
    <source>
        <dbReference type="SAM" id="MobiDB-lite"/>
    </source>
</evidence>
<feature type="domain" description="PDZ" evidence="6">
    <location>
        <begin position="1934"/>
        <end position="2009"/>
    </location>
</feature>
<dbReference type="Gene3D" id="3.80.10.10">
    <property type="entry name" value="Ribonuclease Inhibitor"/>
    <property type="match status" value="2"/>
</dbReference>
<dbReference type="SMART" id="SM00228">
    <property type="entry name" value="PDZ"/>
    <property type="match status" value="1"/>
</dbReference>
<evidence type="ECO:0000313" key="7">
    <source>
        <dbReference type="EMBL" id="CAG5105288.1"/>
    </source>
</evidence>
<dbReference type="SMART" id="SM00386">
    <property type="entry name" value="HAT"/>
    <property type="match status" value="1"/>
</dbReference>
<dbReference type="Proteomes" id="UP001158576">
    <property type="component" value="Chromosome 1"/>
</dbReference>
<feature type="compositionally biased region" description="Acidic residues" evidence="5">
    <location>
        <begin position="1843"/>
        <end position="1854"/>
    </location>
</feature>
<dbReference type="Pfam" id="PF08424">
    <property type="entry name" value="NRDE-2"/>
    <property type="match status" value="1"/>
</dbReference>
<dbReference type="InterPro" id="IPR013633">
    <property type="entry name" value="NRDE-2"/>
</dbReference>
<feature type="region of interest" description="Disordered" evidence="5">
    <location>
        <begin position="1"/>
        <end position="132"/>
    </location>
</feature>
<dbReference type="Pfam" id="PF00595">
    <property type="entry name" value="PDZ"/>
    <property type="match status" value="1"/>
</dbReference>
<evidence type="ECO:0000256" key="2">
    <source>
        <dbReference type="ARBA" id="ARBA00022737"/>
    </source>
</evidence>
<dbReference type="PANTHER" id="PTHR23119">
    <property type="entry name" value="DISCS LARGE"/>
    <property type="match status" value="1"/>
</dbReference>
<dbReference type="Pfam" id="PF13855">
    <property type="entry name" value="LRR_8"/>
    <property type="match status" value="2"/>
</dbReference>
<dbReference type="EMBL" id="OU015566">
    <property type="protein sequence ID" value="CAG5105288.1"/>
    <property type="molecule type" value="Genomic_DNA"/>
</dbReference>
<keyword evidence="8" id="KW-1185">Reference proteome</keyword>
<feature type="region of interest" description="Disordered" evidence="5">
    <location>
        <begin position="2071"/>
        <end position="2220"/>
    </location>
</feature>
<protein>
    <recommendedName>
        <fullName evidence="4">NF-kappa-B inhibitor-like protein 2</fullName>
    </recommendedName>
    <alternativeName>
        <fullName evidence="3">Nuclear factor of kappa light polypeptide gene enhancer in B-cells inhibitor-like 2</fullName>
    </alternativeName>
</protein>
<feature type="compositionally biased region" description="Basic residues" evidence="5">
    <location>
        <begin position="1240"/>
        <end position="1249"/>
    </location>
</feature>
<proteinExistence type="predicted"/>
<keyword evidence="1" id="KW-0433">Leucine-rich repeat</keyword>
<dbReference type="SUPFAM" id="SSF50156">
    <property type="entry name" value="PDZ domain-like"/>
    <property type="match status" value="1"/>
</dbReference>
<feature type="compositionally biased region" description="Low complexity" evidence="5">
    <location>
        <begin position="43"/>
        <end position="54"/>
    </location>
</feature>
<feature type="compositionally biased region" description="Basic residues" evidence="5">
    <location>
        <begin position="106"/>
        <end position="119"/>
    </location>
</feature>
<organism evidence="7 8">
    <name type="scientific">Oikopleura dioica</name>
    <name type="common">Tunicate</name>
    <dbReference type="NCBI Taxonomy" id="34765"/>
    <lineage>
        <taxon>Eukaryota</taxon>
        <taxon>Metazoa</taxon>
        <taxon>Chordata</taxon>
        <taxon>Tunicata</taxon>
        <taxon>Appendicularia</taxon>
        <taxon>Copelata</taxon>
        <taxon>Oikopleuridae</taxon>
        <taxon>Oikopleura</taxon>
    </lineage>
</organism>
<dbReference type="InterPro" id="IPR011990">
    <property type="entry name" value="TPR-like_helical_dom_sf"/>
</dbReference>
<dbReference type="PROSITE" id="PS51450">
    <property type="entry name" value="LRR"/>
    <property type="match status" value="5"/>
</dbReference>
<dbReference type="SUPFAM" id="SSF52047">
    <property type="entry name" value="RNI-like"/>
    <property type="match status" value="1"/>
</dbReference>
<dbReference type="InterPro" id="IPR032675">
    <property type="entry name" value="LRR_dom_sf"/>
</dbReference>
<feature type="compositionally biased region" description="Basic residues" evidence="5">
    <location>
        <begin position="19"/>
        <end position="28"/>
    </location>
</feature>
<dbReference type="InterPro" id="IPR050614">
    <property type="entry name" value="Synaptic_Scaffolding_LAP-MAGUK"/>
</dbReference>
<dbReference type="Gene3D" id="1.25.40.10">
    <property type="entry name" value="Tetratricopeptide repeat domain"/>
    <property type="match status" value="1"/>
</dbReference>